<name>A0A1B5L093_USTVR</name>
<accession>A0A1B5L093</accession>
<feature type="compositionally biased region" description="Polar residues" evidence="1">
    <location>
        <begin position="183"/>
        <end position="193"/>
    </location>
</feature>
<dbReference type="EMBL" id="BBTG02000042">
    <property type="protein sequence ID" value="GAO16800.1"/>
    <property type="molecule type" value="Genomic_DNA"/>
</dbReference>
<evidence type="ECO:0000313" key="3">
    <source>
        <dbReference type="Proteomes" id="UP000054053"/>
    </source>
</evidence>
<evidence type="ECO:0000313" key="2">
    <source>
        <dbReference type="EMBL" id="GAO16800.1"/>
    </source>
</evidence>
<proteinExistence type="predicted"/>
<feature type="compositionally biased region" description="Basic and acidic residues" evidence="1">
    <location>
        <begin position="63"/>
        <end position="76"/>
    </location>
</feature>
<sequence>MASDIRSTIDPDELPRFNHVLDMLRTSGEQYQMVYRADLRQVVITYYRDGRLKTRRFKTTSHADEYFRKNPLDGGRRPPKGNQGNQGHQQAALTLGSAIHEDDVQRFNRLMKRVEDNGEQYETVYRDDRELVIIYVEKNGKITTYQVFRASKNAPAFFRMHPTDGGKRPQKGRKVGKGRKVVTSQSLGSRGLE</sequence>
<feature type="region of interest" description="Disordered" evidence="1">
    <location>
        <begin position="63"/>
        <end position="90"/>
    </location>
</feature>
<reference evidence="3" key="1">
    <citation type="journal article" date="2016" name="Genome Announc.">
        <title>Genome sequence of Ustilaginoidea virens IPU010, a rice pathogenic fungus causing false smut.</title>
        <authorList>
            <person name="Kumagai T."/>
            <person name="Ishii T."/>
            <person name="Terai G."/>
            <person name="Umemura M."/>
            <person name="Machida M."/>
            <person name="Asai K."/>
        </authorList>
    </citation>
    <scope>NUCLEOTIDE SEQUENCE [LARGE SCALE GENOMIC DNA]</scope>
    <source>
        <strain evidence="3">IPU010</strain>
    </source>
</reference>
<protein>
    <submittedName>
        <fullName evidence="2">Uncharacterized protein</fullName>
    </submittedName>
</protein>
<feature type="compositionally biased region" description="Low complexity" evidence="1">
    <location>
        <begin position="81"/>
        <end position="90"/>
    </location>
</feature>
<comment type="caution">
    <text evidence="2">The sequence shown here is derived from an EMBL/GenBank/DDBJ whole genome shotgun (WGS) entry which is preliminary data.</text>
</comment>
<feature type="compositionally biased region" description="Basic residues" evidence="1">
    <location>
        <begin position="168"/>
        <end position="180"/>
    </location>
</feature>
<organism evidence="2 3">
    <name type="scientific">Ustilaginoidea virens</name>
    <name type="common">Rice false smut fungus</name>
    <name type="synonym">Villosiclava virens</name>
    <dbReference type="NCBI Taxonomy" id="1159556"/>
    <lineage>
        <taxon>Eukaryota</taxon>
        <taxon>Fungi</taxon>
        <taxon>Dikarya</taxon>
        <taxon>Ascomycota</taxon>
        <taxon>Pezizomycotina</taxon>
        <taxon>Sordariomycetes</taxon>
        <taxon>Hypocreomycetidae</taxon>
        <taxon>Hypocreales</taxon>
        <taxon>Clavicipitaceae</taxon>
        <taxon>Ustilaginoidea</taxon>
    </lineage>
</organism>
<feature type="region of interest" description="Disordered" evidence="1">
    <location>
        <begin position="158"/>
        <end position="193"/>
    </location>
</feature>
<dbReference type="Proteomes" id="UP000054053">
    <property type="component" value="Unassembled WGS sequence"/>
</dbReference>
<evidence type="ECO:0000256" key="1">
    <source>
        <dbReference type="SAM" id="MobiDB-lite"/>
    </source>
</evidence>
<gene>
    <name evidence="2" type="ORF">UVI_02053410</name>
</gene>
<dbReference type="AlphaFoldDB" id="A0A1B5L093"/>